<evidence type="ECO:0000256" key="2">
    <source>
        <dbReference type="ARBA" id="ARBA00010145"/>
    </source>
</evidence>
<dbReference type="PANTHER" id="PTHR36838">
    <property type="entry name" value="AUXIN EFFLUX CARRIER FAMILY PROTEIN"/>
    <property type="match status" value="1"/>
</dbReference>
<feature type="transmembrane region" description="Helical" evidence="8">
    <location>
        <begin position="249"/>
        <end position="271"/>
    </location>
</feature>
<feature type="transmembrane region" description="Helical" evidence="8">
    <location>
        <begin position="37"/>
        <end position="52"/>
    </location>
</feature>
<dbReference type="GO" id="GO:0005886">
    <property type="term" value="C:plasma membrane"/>
    <property type="evidence" value="ECO:0007669"/>
    <property type="project" value="UniProtKB-SubCell"/>
</dbReference>
<keyword evidence="5 8" id="KW-0812">Transmembrane</keyword>
<dbReference type="Gene3D" id="1.20.1530.20">
    <property type="match status" value="1"/>
</dbReference>
<dbReference type="AlphaFoldDB" id="A0A7H0HJY6"/>
<feature type="transmembrane region" description="Helical" evidence="8">
    <location>
        <begin position="160"/>
        <end position="179"/>
    </location>
</feature>
<dbReference type="InterPro" id="IPR004776">
    <property type="entry name" value="Mem_transp_PIN-like"/>
</dbReference>
<evidence type="ECO:0000313" key="9">
    <source>
        <dbReference type="EMBL" id="QNP60852.1"/>
    </source>
</evidence>
<dbReference type="KEGG" id="amon:H9L24_08880"/>
<dbReference type="GO" id="GO:0055085">
    <property type="term" value="P:transmembrane transport"/>
    <property type="evidence" value="ECO:0007669"/>
    <property type="project" value="InterPro"/>
</dbReference>
<evidence type="ECO:0000256" key="3">
    <source>
        <dbReference type="ARBA" id="ARBA00022448"/>
    </source>
</evidence>
<sequence length="301" mass="32085">MNYAQLLLPDFSLILCGYLICRYTALNRSVWQPVESLVYYLLFPVLLFQSIMKSPVDLSAASGLIAAGVLSGLAGIGLAYSLPRWPWLGRRIDARDHAASAQVAFRFNSFIGLALAERLAGPQGLLLIAVLIGVCVPMFNVAAVWPMARAGQHGFLRELVRNPLIVATVSGLVANLLGFRIPDWLNPAVSRISAASLALGLMAAGAGMQFGLLTRSKLLSVAVLSIRHLVQPLIALAMALLFRLDPVQTTVLLAFSALPTASTCYVLAARMGYNGPYVAGLVTLSTVLGVVSLPFALGVLR</sequence>
<keyword evidence="3" id="KW-0813">Transport</keyword>
<reference evidence="9 10" key="1">
    <citation type="submission" date="2020-08" db="EMBL/GenBank/DDBJ databases">
        <title>Genome sequence of Acidovorax monticola KACC 19171T.</title>
        <authorList>
            <person name="Hyun D.-W."/>
            <person name="Bae J.-W."/>
        </authorList>
    </citation>
    <scope>NUCLEOTIDE SEQUENCE [LARGE SCALE GENOMIC DNA]</scope>
    <source>
        <strain evidence="9 10">KACC 19171</strain>
    </source>
</reference>
<evidence type="ECO:0000256" key="7">
    <source>
        <dbReference type="ARBA" id="ARBA00023136"/>
    </source>
</evidence>
<dbReference type="Proteomes" id="UP000516057">
    <property type="component" value="Chromosome"/>
</dbReference>
<feature type="transmembrane region" description="Helical" evidence="8">
    <location>
        <begin position="58"/>
        <end position="82"/>
    </location>
</feature>
<evidence type="ECO:0000256" key="5">
    <source>
        <dbReference type="ARBA" id="ARBA00022692"/>
    </source>
</evidence>
<evidence type="ECO:0000313" key="10">
    <source>
        <dbReference type="Proteomes" id="UP000516057"/>
    </source>
</evidence>
<accession>A0A7H0HJY6</accession>
<organism evidence="9 10">
    <name type="scientific">Paenacidovorax monticola</name>
    <dbReference type="NCBI Taxonomy" id="1926868"/>
    <lineage>
        <taxon>Bacteria</taxon>
        <taxon>Pseudomonadati</taxon>
        <taxon>Pseudomonadota</taxon>
        <taxon>Betaproteobacteria</taxon>
        <taxon>Burkholderiales</taxon>
        <taxon>Comamonadaceae</taxon>
        <taxon>Paenacidovorax</taxon>
    </lineage>
</organism>
<dbReference type="PANTHER" id="PTHR36838:SF4">
    <property type="entry name" value="AUXIN EFFLUX CARRIER FAMILY PROTEIN"/>
    <property type="match status" value="1"/>
</dbReference>
<evidence type="ECO:0000256" key="1">
    <source>
        <dbReference type="ARBA" id="ARBA00004651"/>
    </source>
</evidence>
<keyword evidence="6 8" id="KW-1133">Transmembrane helix</keyword>
<evidence type="ECO:0000256" key="8">
    <source>
        <dbReference type="SAM" id="Phobius"/>
    </source>
</evidence>
<feature type="transmembrane region" description="Helical" evidence="8">
    <location>
        <begin position="277"/>
        <end position="300"/>
    </location>
</feature>
<comment type="subcellular location">
    <subcellularLocation>
        <location evidence="1">Cell membrane</location>
        <topology evidence="1">Multi-pass membrane protein</topology>
    </subcellularLocation>
</comment>
<comment type="similarity">
    <text evidence="2">Belongs to the auxin efflux carrier (TC 2.A.69) family.</text>
</comment>
<feature type="transmembrane region" description="Helical" evidence="8">
    <location>
        <begin position="125"/>
        <end position="148"/>
    </location>
</feature>
<evidence type="ECO:0000256" key="4">
    <source>
        <dbReference type="ARBA" id="ARBA00022475"/>
    </source>
</evidence>
<feature type="transmembrane region" description="Helical" evidence="8">
    <location>
        <begin position="218"/>
        <end position="242"/>
    </location>
</feature>
<proteinExistence type="inferred from homology"/>
<gene>
    <name evidence="9" type="ORF">H9L24_08880</name>
</gene>
<keyword evidence="7 8" id="KW-0472">Membrane</keyword>
<feature type="transmembrane region" description="Helical" evidence="8">
    <location>
        <begin position="191"/>
        <end position="212"/>
    </location>
</feature>
<dbReference type="RefSeq" id="WP_187737832.1">
    <property type="nucleotide sequence ID" value="NZ_CP060790.1"/>
</dbReference>
<keyword evidence="4" id="KW-1003">Cell membrane</keyword>
<evidence type="ECO:0000256" key="6">
    <source>
        <dbReference type="ARBA" id="ARBA00022989"/>
    </source>
</evidence>
<dbReference type="Pfam" id="PF03547">
    <property type="entry name" value="Mem_trans"/>
    <property type="match status" value="1"/>
</dbReference>
<name>A0A7H0HJY6_9BURK</name>
<keyword evidence="10" id="KW-1185">Reference proteome</keyword>
<dbReference type="EMBL" id="CP060790">
    <property type="protein sequence ID" value="QNP60852.1"/>
    <property type="molecule type" value="Genomic_DNA"/>
</dbReference>
<protein>
    <submittedName>
        <fullName evidence="9">AEC family transporter</fullName>
    </submittedName>
</protein>
<dbReference type="InterPro" id="IPR038770">
    <property type="entry name" value="Na+/solute_symporter_sf"/>
</dbReference>